<dbReference type="RefSeq" id="XP_028479946.1">
    <property type="nucleotide sequence ID" value="XM_028616089.1"/>
</dbReference>
<dbReference type="Proteomes" id="UP000279236">
    <property type="component" value="Unassembled WGS sequence"/>
</dbReference>
<dbReference type="InterPro" id="IPR036188">
    <property type="entry name" value="FAD/NAD-bd_sf"/>
</dbReference>
<feature type="compositionally biased region" description="Polar residues" evidence="1">
    <location>
        <begin position="619"/>
        <end position="634"/>
    </location>
</feature>
<feature type="region of interest" description="Disordered" evidence="1">
    <location>
        <begin position="610"/>
        <end position="638"/>
    </location>
</feature>
<feature type="region of interest" description="Disordered" evidence="1">
    <location>
        <begin position="489"/>
        <end position="541"/>
    </location>
</feature>
<feature type="compositionally biased region" description="Low complexity" evidence="1">
    <location>
        <begin position="513"/>
        <end position="523"/>
    </location>
</feature>
<dbReference type="Pfam" id="PF01593">
    <property type="entry name" value="Amino_oxidase"/>
    <property type="match status" value="1"/>
</dbReference>
<organism evidence="3 4">
    <name type="scientific">Apiotrichum porosum</name>
    <dbReference type="NCBI Taxonomy" id="105984"/>
    <lineage>
        <taxon>Eukaryota</taxon>
        <taxon>Fungi</taxon>
        <taxon>Dikarya</taxon>
        <taxon>Basidiomycota</taxon>
        <taxon>Agaricomycotina</taxon>
        <taxon>Tremellomycetes</taxon>
        <taxon>Trichosporonales</taxon>
        <taxon>Trichosporonaceae</taxon>
        <taxon>Apiotrichum</taxon>
    </lineage>
</organism>
<comment type="caution">
    <text evidence="3">The sequence shown here is derived from an EMBL/GenBank/DDBJ whole genome shotgun (WGS) entry which is preliminary data.</text>
</comment>
<dbReference type="SUPFAM" id="SSF51905">
    <property type="entry name" value="FAD/NAD(P)-binding domain"/>
    <property type="match status" value="1"/>
</dbReference>
<dbReference type="PANTHER" id="PTHR42923:SF17">
    <property type="entry name" value="AMINE OXIDASE DOMAIN-CONTAINING PROTEIN"/>
    <property type="match status" value="1"/>
</dbReference>
<keyword evidence="4" id="KW-1185">Reference proteome</keyword>
<gene>
    <name evidence="3" type="ORF">EHS24_000254</name>
</gene>
<dbReference type="GO" id="GO:0016491">
    <property type="term" value="F:oxidoreductase activity"/>
    <property type="evidence" value="ECO:0007669"/>
    <property type="project" value="InterPro"/>
</dbReference>
<dbReference type="InterPro" id="IPR050464">
    <property type="entry name" value="Zeta_carotene_desat/Oxidored"/>
</dbReference>
<dbReference type="InterPro" id="IPR002937">
    <property type="entry name" value="Amino_oxidase"/>
</dbReference>
<dbReference type="Pfam" id="PF13450">
    <property type="entry name" value="NAD_binding_8"/>
    <property type="match status" value="1"/>
</dbReference>
<sequence>MDAPRVAVVGSGLAGLAAAYLLRREGADVWLIEKNSSIQHVPSSSVSKLLHAAAAGHVLTPSQSQRLGFHAWSIELDRPVSVEVHKGKANFRRSPSANSGLVADVGCDGSLGLSGLGATPTGLSLSPTTALKAAPLPSLVAAKSGATSTGHKTAVDVPMRSFQGGYYPLLIALYTHLGLPLAPQRFTFSFSALRTRGHAHGHGHAGRAALRPADTYFIHAGSSGVSRPSLPGRAWASPLALVRAVVDFVVVAICYLALLVTAFLSWHGRLPKAWGSDATFAQVVDGVAHVLDRPHRWVHTRLGPRFKAFAADIVLPLFSAVGTMTADDVWATPAHYVLDYIHAGAGTSHYAVGGGRSARDVAQSLAAPIRAQGDDHVRLGTAIRSIRYRAATATVAAGLTLSLDGGDELDVDRVVIATQASAARALLAGLEASLVVGGARTEARRVARMRTALAEVRYRDTIVATHRDASVLPHALDVRDINLVQPQAHTQVAGGATESTDINISIDTPPLTPTRSRSASSSPCPSPPNPPAQLASGPAGMDVDVDVLGSGTPYFSPTDAVYTMATHVIATPTGPVYQTTNPVVPIDSSSVLGVARLERALPLRDAAKTLAGLRPPSSPTASMSVLPSSTSTDHPPQPAPLIHLAGSYAYPGIPLLEGCVGSARRAAEDICGLPAAAAVGGVDWDAGRGSVWGRAWRWRQARRGGYF</sequence>
<feature type="domain" description="Amine oxidase" evidence="2">
    <location>
        <begin position="162"/>
        <end position="424"/>
    </location>
</feature>
<dbReference type="OrthoDB" id="1111734at2759"/>
<dbReference type="AlphaFoldDB" id="A0A427Y9G8"/>
<dbReference type="STRING" id="105984.A0A427Y9G8"/>
<dbReference type="EMBL" id="RSCE01000001">
    <property type="protein sequence ID" value="RSH87738.1"/>
    <property type="molecule type" value="Genomic_DNA"/>
</dbReference>
<evidence type="ECO:0000313" key="4">
    <source>
        <dbReference type="Proteomes" id="UP000279236"/>
    </source>
</evidence>
<dbReference type="GeneID" id="39584797"/>
<reference evidence="3 4" key="1">
    <citation type="submission" date="2018-11" db="EMBL/GenBank/DDBJ databases">
        <title>Genome sequence of Apiotrichum porosum DSM 27194.</title>
        <authorList>
            <person name="Aliyu H."/>
            <person name="Gorte O."/>
            <person name="Ochsenreither K."/>
        </authorList>
    </citation>
    <scope>NUCLEOTIDE SEQUENCE [LARGE SCALE GENOMIC DNA]</scope>
    <source>
        <strain evidence="3 4">DSM 27194</strain>
    </source>
</reference>
<dbReference type="Gene3D" id="3.50.50.60">
    <property type="entry name" value="FAD/NAD(P)-binding domain"/>
    <property type="match status" value="1"/>
</dbReference>
<protein>
    <recommendedName>
        <fullName evidence="2">Amine oxidase domain-containing protein</fullName>
    </recommendedName>
</protein>
<name>A0A427Y9G8_9TREE</name>
<evidence type="ECO:0000256" key="1">
    <source>
        <dbReference type="SAM" id="MobiDB-lite"/>
    </source>
</evidence>
<accession>A0A427Y9G8</accession>
<evidence type="ECO:0000313" key="3">
    <source>
        <dbReference type="EMBL" id="RSH87738.1"/>
    </source>
</evidence>
<dbReference type="PANTHER" id="PTHR42923">
    <property type="entry name" value="PROTOPORPHYRINOGEN OXIDASE"/>
    <property type="match status" value="1"/>
</dbReference>
<evidence type="ECO:0000259" key="2">
    <source>
        <dbReference type="Pfam" id="PF01593"/>
    </source>
</evidence>
<proteinExistence type="predicted"/>
<feature type="compositionally biased region" description="Polar residues" evidence="1">
    <location>
        <begin position="497"/>
        <end position="506"/>
    </location>
</feature>